<evidence type="ECO:0000256" key="1">
    <source>
        <dbReference type="SAM" id="Coils"/>
    </source>
</evidence>
<reference evidence="3" key="1">
    <citation type="submission" date="2022-08" db="EMBL/GenBank/DDBJ databases">
        <authorList>
            <person name="Gutierrez-Valencia J."/>
        </authorList>
    </citation>
    <scope>NUCLEOTIDE SEQUENCE</scope>
</reference>
<dbReference type="Proteomes" id="UP001154282">
    <property type="component" value="Unassembled WGS sequence"/>
</dbReference>
<feature type="coiled-coil region" evidence="1">
    <location>
        <begin position="48"/>
        <end position="266"/>
    </location>
</feature>
<dbReference type="AlphaFoldDB" id="A0AAV0LDB6"/>
<evidence type="ECO:0000256" key="2">
    <source>
        <dbReference type="SAM" id="MobiDB-lite"/>
    </source>
</evidence>
<gene>
    <name evidence="3" type="ORF">LITE_LOCUS23381</name>
</gene>
<proteinExistence type="predicted"/>
<keyword evidence="1" id="KW-0175">Coiled coil</keyword>
<feature type="compositionally biased region" description="Polar residues" evidence="2">
    <location>
        <begin position="339"/>
        <end position="349"/>
    </location>
</feature>
<accession>A0AAV0LDB6</accession>
<sequence>MTVAIRRTTQPLIMDAIDEFRYSSSWCSSLALHLDTTAAALQARFKELQLAEGRVEEGMKELERKKKEVEKEIEAAKRTLAVVDARDGAFELLTKREISGQKKHIEAELEEKRREVEAKEKGIEECLKRFGLRVREKGFEEQLAELQVRLSQLISDEGELDEEERQWRKIESNTKRCFDELRAKENELERRVVEFNRKVATPYLRLAEVSKGEKYIDERETELLELKVKKSLNELKSSEEKLMDKCKILDKRIKDVELKEKQLEERLKEFDPEEGQESFSEFEKKRAQKICREGAALLSYHLKLLKTQKSERSNSPPAQLPERLSSDQGCNSPIPINEAVSSPSKSLSVPQGRDASHEMICLRLENILKRRELADRFGAHISALEQKEEKLEAHKNLETGAGGPPSLLDRC</sequence>
<keyword evidence="4" id="KW-1185">Reference proteome</keyword>
<protein>
    <submittedName>
        <fullName evidence="3">Uncharacterized protein</fullName>
    </submittedName>
</protein>
<feature type="region of interest" description="Disordered" evidence="2">
    <location>
        <begin position="308"/>
        <end position="352"/>
    </location>
</feature>
<comment type="caution">
    <text evidence="3">The sequence shown here is derived from an EMBL/GenBank/DDBJ whole genome shotgun (WGS) entry which is preliminary data.</text>
</comment>
<evidence type="ECO:0000313" key="4">
    <source>
        <dbReference type="Proteomes" id="UP001154282"/>
    </source>
</evidence>
<organism evidence="3 4">
    <name type="scientific">Linum tenue</name>
    <dbReference type="NCBI Taxonomy" id="586396"/>
    <lineage>
        <taxon>Eukaryota</taxon>
        <taxon>Viridiplantae</taxon>
        <taxon>Streptophyta</taxon>
        <taxon>Embryophyta</taxon>
        <taxon>Tracheophyta</taxon>
        <taxon>Spermatophyta</taxon>
        <taxon>Magnoliopsida</taxon>
        <taxon>eudicotyledons</taxon>
        <taxon>Gunneridae</taxon>
        <taxon>Pentapetalae</taxon>
        <taxon>rosids</taxon>
        <taxon>fabids</taxon>
        <taxon>Malpighiales</taxon>
        <taxon>Linaceae</taxon>
        <taxon>Linum</taxon>
    </lineage>
</organism>
<evidence type="ECO:0000313" key="3">
    <source>
        <dbReference type="EMBL" id="CAI0432277.1"/>
    </source>
</evidence>
<name>A0AAV0LDB6_9ROSI</name>
<dbReference type="EMBL" id="CAMGYJ010000006">
    <property type="protein sequence ID" value="CAI0432277.1"/>
    <property type="molecule type" value="Genomic_DNA"/>
</dbReference>